<dbReference type="EMBL" id="HBEM01010012">
    <property type="protein sequence ID" value="CAD8443000.1"/>
    <property type="molecule type" value="Transcribed_RNA"/>
</dbReference>
<protein>
    <submittedName>
        <fullName evidence="2">Uncharacterized protein</fullName>
    </submittedName>
</protein>
<dbReference type="Gene3D" id="1.25.40.20">
    <property type="entry name" value="Ankyrin repeat-containing domain"/>
    <property type="match status" value="1"/>
</dbReference>
<keyword evidence="1" id="KW-0175">Coiled coil</keyword>
<dbReference type="InterPro" id="IPR002110">
    <property type="entry name" value="Ankyrin_rpt"/>
</dbReference>
<dbReference type="AlphaFoldDB" id="A0A7S0D4D8"/>
<name>A0A7S0D4D8_9EUKA</name>
<dbReference type="Pfam" id="PF00023">
    <property type="entry name" value="Ank"/>
    <property type="match status" value="1"/>
</dbReference>
<dbReference type="SUPFAM" id="SSF48403">
    <property type="entry name" value="Ankyrin repeat"/>
    <property type="match status" value="1"/>
</dbReference>
<organism evidence="2">
    <name type="scientific">Amorphochlora amoebiformis</name>
    <dbReference type="NCBI Taxonomy" id="1561963"/>
    <lineage>
        <taxon>Eukaryota</taxon>
        <taxon>Sar</taxon>
        <taxon>Rhizaria</taxon>
        <taxon>Cercozoa</taxon>
        <taxon>Chlorarachniophyceae</taxon>
        <taxon>Amorphochlora</taxon>
    </lineage>
</organism>
<accession>A0A7S0D4D8</accession>
<evidence type="ECO:0000256" key="1">
    <source>
        <dbReference type="SAM" id="Coils"/>
    </source>
</evidence>
<sequence length="227" mass="25849">MSGHDEEEYTLAFRPLMLAAAINPWALEYFLQDGPEEVNKQSKGSLTAAVRLAHSFDHFPAKALEKYQHMDDDLGLTPLMLAVLFGPVDNVLCLLRKKADCTKKTTTGRTALDFARLVKDESLIQMIGRKVKMQRSLSIAKLNLKMERVLKQSSQDEIQLELRDVKARLKNLDAAILHDSKLLKALERQLKETKDKIDNMKRRKGTLSIKEQQLKKLVKNHTAESKI</sequence>
<gene>
    <name evidence="2" type="ORF">LAMO00422_LOCUS7025</name>
</gene>
<dbReference type="InterPro" id="IPR036770">
    <property type="entry name" value="Ankyrin_rpt-contain_sf"/>
</dbReference>
<proteinExistence type="predicted"/>
<evidence type="ECO:0000313" key="2">
    <source>
        <dbReference type="EMBL" id="CAD8443000.1"/>
    </source>
</evidence>
<feature type="coiled-coil region" evidence="1">
    <location>
        <begin position="155"/>
        <end position="210"/>
    </location>
</feature>
<reference evidence="2" key="1">
    <citation type="submission" date="2021-01" db="EMBL/GenBank/DDBJ databases">
        <authorList>
            <person name="Corre E."/>
            <person name="Pelletier E."/>
            <person name="Niang G."/>
            <person name="Scheremetjew M."/>
            <person name="Finn R."/>
            <person name="Kale V."/>
            <person name="Holt S."/>
            <person name="Cochrane G."/>
            <person name="Meng A."/>
            <person name="Brown T."/>
            <person name="Cohen L."/>
        </authorList>
    </citation>
    <scope>NUCLEOTIDE SEQUENCE</scope>
    <source>
        <strain evidence="2">CCMP2058</strain>
    </source>
</reference>